<proteinExistence type="predicted"/>
<dbReference type="STRING" id="1250539.Ga0080574_TMP3307"/>
<name>A0A1P8UW75_9RHOB</name>
<protein>
    <submittedName>
        <fullName evidence="1">Tat (Twin-arginine translocation) pathway signal sequence domain protein</fullName>
    </submittedName>
</protein>
<dbReference type="OrthoDB" id="4929908at2"/>
<dbReference type="KEGG" id="paby:Ga0080574_TMP3307"/>
<dbReference type="Proteomes" id="UP000187059">
    <property type="component" value="Chromosome"/>
</dbReference>
<sequence>MRHQDAGALTGAPVPMCEPGGLVIGSGFVAGAGWAMELAHLAPGHMASLILLARDLYPHGALHDEAYARALLGYDRAREAPEVATGIAMLDAAALGFGYRRYVDMPETLRAGLRQEIPDCAFLARLRRELVTGLYGQPEACAAL</sequence>
<accession>A0A1P8UW75</accession>
<dbReference type="AlphaFoldDB" id="A0A1P8UW75"/>
<evidence type="ECO:0000313" key="1">
    <source>
        <dbReference type="EMBL" id="APZ53641.1"/>
    </source>
</evidence>
<dbReference type="EMBL" id="CP015093">
    <property type="protein sequence ID" value="APZ53641.1"/>
    <property type="molecule type" value="Genomic_DNA"/>
</dbReference>
<dbReference type="RefSeq" id="WP_076702306.1">
    <property type="nucleotide sequence ID" value="NZ_CP015093.1"/>
</dbReference>
<gene>
    <name evidence="1" type="ORF">Ga0080574_TMP3307</name>
</gene>
<evidence type="ECO:0000313" key="2">
    <source>
        <dbReference type="Proteomes" id="UP000187059"/>
    </source>
</evidence>
<organism evidence="1 2">
    <name type="scientific">Salipiger abyssi</name>
    <dbReference type="NCBI Taxonomy" id="1250539"/>
    <lineage>
        <taxon>Bacteria</taxon>
        <taxon>Pseudomonadati</taxon>
        <taxon>Pseudomonadota</taxon>
        <taxon>Alphaproteobacteria</taxon>
        <taxon>Rhodobacterales</taxon>
        <taxon>Roseobacteraceae</taxon>
        <taxon>Salipiger</taxon>
    </lineage>
</organism>
<keyword evidence="2" id="KW-1185">Reference proteome</keyword>
<reference evidence="1 2" key="1">
    <citation type="submission" date="2016-04" db="EMBL/GenBank/DDBJ databases">
        <title>Deep-sea bacteria in the southern Pacific.</title>
        <authorList>
            <person name="Tang K."/>
        </authorList>
    </citation>
    <scope>NUCLEOTIDE SEQUENCE [LARGE SCALE GENOMIC DNA]</scope>
    <source>
        <strain evidence="1 2">JLT2014</strain>
    </source>
</reference>